<reference evidence="1 3" key="1">
    <citation type="submission" date="2020-06" db="EMBL/GenBank/DDBJ databases">
        <title>Anoxygenic phototrophic Chloroflexota member uses a Type I reaction center.</title>
        <authorList>
            <person name="Tsuji J.M."/>
            <person name="Shaw N.A."/>
            <person name="Nagashima S."/>
            <person name="Venkiteswaran J."/>
            <person name="Schiff S.L."/>
            <person name="Hanada S."/>
            <person name="Tank M."/>
            <person name="Neufeld J.D."/>
        </authorList>
    </citation>
    <scope>NUCLEOTIDE SEQUENCE [LARGE SCALE GENOMIC DNA]</scope>
    <source>
        <strain evidence="1">L227-S17</strain>
    </source>
</reference>
<dbReference type="RefSeq" id="WP_341469623.1">
    <property type="nucleotide sequence ID" value="NZ_CP128399.1"/>
</dbReference>
<evidence type="ECO:0000313" key="4">
    <source>
        <dbReference type="Proteomes" id="UP001431572"/>
    </source>
</evidence>
<name>A0A8T7M1D1_9CHLR</name>
<accession>A0A8T7M1D1</accession>
<sequence>METLPFEECHKLAAQSLKSMINRLDSKPFDLDEQKLLMFEALQHGLTIEYMTLTVDLLLDTIFIESKKGITSAEVRETLVAKATYFMNLLKSTMAAAFVKYNLE</sequence>
<evidence type="ECO:0000313" key="3">
    <source>
        <dbReference type="Proteomes" id="UP000521676"/>
    </source>
</evidence>
<dbReference type="AlphaFoldDB" id="A0A8T7M1D1"/>
<dbReference type="EMBL" id="JACATZ010000001">
    <property type="protein sequence ID" value="NWJ45869.1"/>
    <property type="molecule type" value="Genomic_DNA"/>
</dbReference>
<dbReference type="Proteomes" id="UP000521676">
    <property type="component" value="Unassembled WGS sequence"/>
</dbReference>
<dbReference type="Proteomes" id="UP001431572">
    <property type="component" value="Chromosome 1"/>
</dbReference>
<evidence type="ECO:0000313" key="1">
    <source>
        <dbReference type="EMBL" id="NWJ45869.1"/>
    </source>
</evidence>
<protein>
    <submittedName>
        <fullName evidence="1">Uncharacterized protein</fullName>
    </submittedName>
</protein>
<dbReference type="EMBL" id="CP128399">
    <property type="protein sequence ID" value="WJW67733.1"/>
    <property type="molecule type" value="Genomic_DNA"/>
</dbReference>
<evidence type="ECO:0000313" key="2">
    <source>
        <dbReference type="EMBL" id="WJW67733.1"/>
    </source>
</evidence>
<proteinExistence type="predicted"/>
<gene>
    <name evidence="1" type="ORF">HXX08_08325</name>
    <name evidence="2" type="ORF">OZ401_001008</name>
</gene>
<organism evidence="1 3">
    <name type="scientific">Candidatus Chlorohelix allophototropha</name>
    <dbReference type="NCBI Taxonomy" id="3003348"/>
    <lineage>
        <taxon>Bacteria</taxon>
        <taxon>Bacillati</taxon>
        <taxon>Chloroflexota</taxon>
        <taxon>Chloroflexia</taxon>
        <taxon>Candidatus Chloroheliales</taxon>
        <taxon>Candidatus Chloroheliaceae</taxon>
        <taxon>Candidatus Chlorohelix</taxon>
    </lineage>
</organism>
<keyword evidence="4" id="KW-1185">Reference proteome</keyword>
<reference evidence="2" key="2">
    <citation type="journal article" date="2024" name="Nature">
        <title>Anoxygenic phototroph of the Chloroflexota uses a type I reaction centre.</title>
        <authorList>
            <person name="Tsuji J.M."/>
            <person name="Shaw N.A."/>
            <person name="Nagashima S."/>
            <person name="Venkiteswaran J.J."/>
            <person name="Schiff S.L."/>
            <person name="Watanabe T."/>
            <person name="Fukui M."/>
            <person name="Hanada S."/>
            <person name="Tank M."/>
            <person name="Neufeld J.D."/>
        </authorList>
    </citation>
    <scope>NUCLEOTIDE SEQUENCE</scope>
    <source>
        <strain evidence="2">L227-S17</strain>
    </source>
</reference>